<feature type="domain" description="CRISPR type III-associated protein" evidence="5">
    <location>
        <begin position="22"/>
        <end position="206"/>
    </location>
</feature>
<evidence type="ECO:0000256" key="3">
    <source>
        <dbReference type="ARBA" id="ARBA00022884"/>
    </source>
</evidence>
<dbReference type="OrthoDB" id="12019at2"/>
<proteinExistence type="inferred from homology"/>
<organism evidence="6 7">
    <name type="scientific">Persephonella hydrogeniphila</name>
    <dbReference type="NCBI Taxonomy" id="198703"/>
    <lineage>
        <taxon>Bacteria</taxon>
        <taxon>Pseudomonadati</taxon>
        <taxon>Aquificota</taxon>
        <taxon>Aquificia</taxon>
        <taxon>Aquificales</taxon>
        <taxon>Hydrogenothermaceae</taxon>
        <taxon>Persephonella</taxon>
    </lineage>
</organism>
<evidence type="ECO:0000313" key="6">
    <source>
        <dbReference type="EMBL" id="SNZ09090.1"/>
    </source>
</evidence>
<sequence>MNLYKIDITPYSLFKDLPSSYTIFGAISWAYSLLYGEDKLQKVLSDFENGNVPFIISSIFPREGKNYYFPKPNLKAKREENSDIDYKKLKKISYVNLDTLKKVLDGEIKTELELNKFLKRFLENESLQKVSLASKDSIPHASIDRLYGTTEGSGEFYFEEITAVSEGFILIALRDDDLKKELEAIFNLLQDIGLGGNRSIGYGKVRFSSFEPFPEIEKYFHEKTERFLTLSPVIPESKTYDLKDSYYYYFTFRGAVDNNYDFKNVDIWKEKVIYLKEGSTLKVKNPKDIYGQFYPAKNINGKKIFQYGLAFPLFIQGDKR</sequence>
<gene>
    <name evidence="6" type="ORF">SAMN06265182_1475</name>
</gene>
<evidence type="ECO:0000256" key="1">
    <source>
        <dbReference type="ARBA" id="ARBA00005772"/>
    </source>
</evidence>
<dbReference type="NCBIfam" id="TIGR01903">
    <property type="entry name" value="cas5_csm4"/>
    <property type="match status" value="1"/>
</dbReference>
<dbReference type="EMBL" id="OBEI01000006">
    <property type="protein sequence ID" value="SNZ09090.1"/>
    <property type="molecule type" value="Genomic_DNA"/>
</dbReference>
<keyword evidence="7" id="KW-1185">Reference proteome</keyword>
<dbReference type="Pfam" id="PF03787">
    <property type="entry name" value="RAMPs"/>
    <property type="match status" value="1"/>
</dbReference>
<dbReference type="InterPro" id="IPR005510">
    <property type="entry name" value="Csm4"/>
</dbReference>
<accession>A0A285NHY1</accession>
<protein>
    <recommendedName>
        <fullName evidence="2">CRISPR system Cms protein Csm4</fullName>
    </recommendedName>
</protein>
<dbReference type="AlphaFoldDB" id="A0A285NHY1"/>
<reference evidence="7" key="1">
    <citation type="submission" date="2017-09" db="EMBL/GenBank/DDBJ databases">
        <authorList>
            <person name="Varghese N."/>
            <person name="Submissions S."/>
        </authorList>
    </citation>
    <scope>NUCLEOTIDE SEQUENCE [LARGE SCALE GENOMIC DNA]</scope>
    <source>
        <strain evidence="7">DSM 15103</strain>
    </source>
</reference>
<keyword evidence="4" id="KW-0051">Antiviral defense</keyword>
<evidence type="ECO:0000256" key="2">
    <source>
        <dbReference type="ARBA" id="ARBA00016109"/>
    </source>
</evidence>
<dbReference type="GO" id="GO:0051607">
    <property type="term" value="P:defense response to virus"/>
    <property type="evidence" value="ECO:0007669"/>
    <property type="project" value="UniProtKB-KW"/>
</dbReference>
<evidence type="ECO:0000313" key="7">
    <source>
        <dbReference type="Proteomes" id="UP000219036"/>
    </source>
</evidence>
<evidence type="ECO:0000256" key="4">
    <source>
        <dbReference type="ARBA" id="ARBA00023118"/>
    </source>
</evidence>
<dbReference type="InterPro" id="IPR005537">
    <property type="entry name" value="RAMP_III_fam"/>
</dbReference>
<name>A0A285NHY1_9AQUI</name>
<evidence type="ECO:0000259" key="5">
    <source>
        <dbReference type="Pfam" id="PF03787"/>
    </source>
</evidence>
<dbReference type="GO" id="GO:0003723">
    <property type="term" value="F:RNA binding"/>
    <property type="evidence" value="ECO:0007669"/>
    <property type="project" value="UniProtKB-KW"/>
</dbReference>
<dbReference type="RefSeq" id="WP_097000641.1">
    <property type="nucleotide sequence ID" value="NZ_OBEI01000006.1"/>
</dbReference>
<dbReference type="Proteomes" id="UP000219036">
    <property type="component" value="Unassembled WGS sequence"/>
</dbReference>
<keyword evidence="3" id="KW-0694">RNA-binding</keyword>
<comment type="similarity">
    <text evidence="1">Belongs to the CRISPR-associated Csm4 family.</text>
</comment>